<dbReference type="Proteomes" id="UP001596405">
    <property type="component" value="Unassembled WGS sequence"/>
</dbReference>
<dbReference type="GO" id="GO:0016491">
    <property type="term" value="F:oxidoreductase activity"/>
    <property type="evidence" value="ECO:0007669"/>
    <property type="project" value="UniProtKB-KW"/>
</dbReference>
<evidence type="ECO:0000313" key="2">
    <source>
        <dbReference type="Proteomes" id="UP001596405"/>
    </source>
</evidence>
<comment type="caution">
    <text evidence="1">The sequence shown here is derived from an EMBL/GenBank/DDBJ whole genome shotgun (WGS) entry which is preliminary data.</text>
</comment>
<dbReference type="Pfam" id="PF13618">
    <property type="entry name" value="Gluconate_2-dh3"/>
    <property type="match status" value="1"/>
</dbReference>
<evidence type="ECO:0000313" key="1">
    <source>
        <dbReference type="EMBL" id="MFC6998752.1"/>
    </source>
</evidence>
<proteinExistence type="predicted"/>
<sequence>MDRRSAVKGILILTGGLIVVPSCVMEDGRASIPLRHLEVSQTQEKLLAEVVEVLLPATETPGAKDLGLHLFTLDMVDDCYSPKEQKDFMRGMEVFQKITKKQLGNSFQEATPEQRQRLIAEVNAGKAPEEVLAFYSILKKQTIKGYLNSELVMTKLRKYELVPSRYVAVHPVTTASIS</sequence>
<name>A0ABW2DLN7_9BACT</name>
<dbReference type="EMBL" id="JBHSYQ010000006">
    <property type="protein sequence ID" value="MFC6998752.1"/>
    <property type="molecule type" value="Genomic_DNA"/>
</dbReference>
<dbReference type="InterPro" id="IPR027056">
    <property type="entry name" value="Gluconate_2DH_su3"/>
</dbReference>
<protein>
    <submittedName>
        <fullName evidence="1">Gluconate 2-dehydrogenase subunit 3 family protein</fullName>
        <ecNumber evidence="1">1.-.-.-</ecNumber>
    </submittedName>
</protein>
<dbReference type="EC" id="1.-.-.-" evidence="1"/>
<dbReference type="RefSeq" id="WP_066623440.1">
    <property type="nucleotide sequence ID" value="NZ_JBHSYQ010000006.1"/>
</dbReference>
<keyword evidence="2" id="KW-1185">Reference proteome</keyword>
<organism evidence="1 2">
    <name type="scientific">Rufibacter roseus</name>
    <dbReference type="NCBI Taxonomy" id="1567108"/>
    <lineage>
        <taxon>Bacteria</taxon>
        <taxon>Pseudomonadati</taxon>
        <taxon>Bacteroidota</taxon>
        <taxon>Cytophagia</taxon>
        <taxon>Cytophagales</taxon>
        <taxon>Hymenobacteraceae</taxon>
        <taxon>Rufibacter</taxon>
    </lineage>
</organism>
<accession>A0ABW2DLN7</accession>
<keyword evidence="1" id="KW-0560">Oxidoreductase</keyword>
<gene>
    <name evidence="1" type="ORF">ACFQHR_14040</name>
</gene>
<reference evidence="2" key="1">
    <citation type="journal article" date="2019" name="Int. J. Syst. Evol. Microbiol.">
        <title>The Global Catalogue of Microorganisms (GCM) 10K type strain sequencing project: providing services to taxonomists for standard genome sequencing and annotation.</title>
        <authorList>
            <consortium name="The Broad Institute Genomics Platform"/>
            <consortium name="The Broad Institute Genome Sequencing Center for Infectious Disease"/>
            <person name="Wu L."/>
            <person name="Ma J."/>
        </authorList>
    </citation>
    <scope>NUCLEOTIDE SEQUENCE [LARGE SCALE GENOMIC DNA]</scope>
    <source>
        <strain evidence="2">CGMCC 4.7393</strain>
    </source>
</reference>